<evidence type="ECO:0000313" key="1">
    <source>
        <dbReference type="EMBL" id="MCT7661012.1"/>
    </source>
</evidence>
<gene>
    <name evidence="1" type="ORF">N4S67_21645</name>
</gene>
<protein>
    <submittedName>
        <fullName evidence="1">Uncharacterized protein</fullName>
    </submittedName>
</protein>
<comment type="caution">
    <text evidence="1">The sequence shown here is derived from an EMBL/GenBank/DDBJ whole genome shotgun (WGS) entry which is preliminary data.</text>
</comment>
<dbReference type="RefSeq" id="WP_260995063.1">
    <property type="nucleotide sequence ID" value="NZ_JAODWD010000005.1"/>
</dbReference>
<sequence>MGDRLLNEQARFQRAGEVLVDMEIAGPQLYQGAVDRALRTYKAFYDVSSVKLTIKSDAGTDTYELN</sequence>
<reference evidence="2" key="1">
    <citation type="submission" date="2023-07" db="EMBL/GenBank/DDBJ databases">
        <authorList>
            <person name="Deng Y."/>
            <person name="Zhang Y.-Q."/>
        </authorList>
    </citation>
    <scope>NUCLEOTIDE SEQUENCE [LARGE SCALE GENOMIC DNA]</scope>
    <source>
        <strain evidence="2">CPCC 205710</strain>
    </source>
</reference>
<dbReference type="EMBL" id="JAODWD010000005">
    <property type="protein sequence ID" value="MCT7661012.1"/>
    <property type="molecule type" value="Genomic_DNA"/>
</dbReference>
<name>A0ABT2MFK9_9MYCO</name>
<evidence type="ECO:0000313" key="2">
    <source>
        <dbReference type="Proteomes" id="UP001206639"/>
    </source>
</evidence>
<dbReference type="Proteomes" id="UP001206639">
    <property type="component" value="Unassembled WGS sequence"/>
</dbReference>
<keyword evidence="2" id="KW-1185">Reference proteome</keyword>
<accession>A0ABT2MFK9</accession>
<proteinExistence type="predicted"/>
<organism evidence="1 2">
    <name type="scientific">Mycobacterium deserti</name>
    <dbReference type="NCBI Taxonomy" id="2978347"/>
    <lineage>
        <taxon>Bacteria</taxon>
        <taxon>Bacillati</taxon>
        <taxon>Actinomycetota</taxon>
        <taxon>Actinomycetes</taxon>
        <taxon>Mycobacteriales</taxon>
        <taxon>Mycobacteriaceae</taxon>
        <taxon>Mycobacterium</taxon>
    </lineage>
</organism>